<evidence type="ECO:0000259" key="7">
    <source>
        <dbReference type="SMART" id="SM00062"/>
    </source>
</evidence>
<accession>A0A837DA01</accession>
<keyword evidence="2" id="KW-0813">Transport</keyword>
<evidence type="ECO:0000313" key="9">
    <source>
        <dbReference type="Proteomes" id="UP000030848"/>
    </source>
</evidence>
<dbReference type="Pfam" id="PF00497">
    <property type="entry name" value="SBP_bac_3"/>
    <property type="match status" value="1"/>
</dbReference>
<dbReference type="AlphaFoldDB" id="A0A837DA01"/>
<evidence type="ECO:0000256" key="3">
    <source>
        <dbReference type="ARBA" id="ARBA00022729"/>
    </source>
</evidence>
<protein>
    <submittedName>
        <fullName evidence="8">ABC transporter substrate-binding protein</fullName>
    </submittedName>
</protein>
<dbReference type="PROSITE" id="PS51257">
    <property type="entry name" value="PROKAR_LIPOPROTEIN"/>
    <property type="match status" value="1"/>
</dbReference>
<dbReference type="OrthoDB" id="9807888at2"/>
<dbReference type="EMBL" id="JRZE01000003">
    <property type="protein sequence ID" value="KHF44457.1"/>
    <property type="molecule type" value="Genomic_DNA"/>
</dbReference>
<dbReference type="CDD" id="cd13690">
    <property type="entry name" value="PBP2_GluB"/>
    <property type="match status" value="1"/>
</dbReference>
<feature type="signal peptide" evidence="6">
    <location>
        <begin position="1"/>
        <end position="31"/>
    </location>
</feature>
<gene>
    <name evidence="8" type="ORF">MINT15_13390</name>
</gene>
<dbReference type="InterPro" id="IPR018313">
    <property type="entry name" value="SBP_3_CS"/>
</dbReference>
<dbReference type="SMART" id="SM00062">
    <property type="entry name" value="PBPb"/>
    <property type="match status" value="1"/>
</dbReference>
<dbReference type="InterPro" id="IPR051455">
    <property type="entry name" value="Bact_solute-bind_prot3"/>
</dbReference>
<dbReference type="RefSeq" id="WP_015787976.1">
    <property type="nucleotide sequence ID" value="NZ_CALJZO010000055.1"/>
</dbReference>
<dbReference type="InterPro" id="IPR001638">
    <property type="entry name" value="Solute-binding_3/MltF_N"/>
</dbReference>
<evidence type="ECO:0000313" key="8">
    <source>
        <dbReference type="EMBL" id="KHF44457.1"/>
    </source>
</evidence>
<dbReference type="PANTHER" id="PTHR30085">
    <property type="entry name" value="AMINO ACID ABC TRANSPORTER PERMEASE"/>
    <property type="match status" value="1"/>
</dbReference>
<organism evidence="8 9">
    <name type="scientific">Saccharomonospora viridis</name>
    <dbReference type="NCBI Taxonomy" id="1852"/>
    <lineage>
        <taxon>Bacteria</taxon>
        <taxon>Bacillati</taxon>
        <taxon>Actinomycetota</taxon>
        <taxon>Actinomycetes</taxon>
        <taxon>Pseudonocardiales</taxon>
        <taxon>Pseudonocardiaceae</taxon>
        <taxon>Saccharomonospora</taxon>
    </lineage>
</organism>
<dbReference type="SUPFAM" id="SSF53850">
    <property type="entry name" value="Periplasmic binding protein-like II"/>
    <property type="match status" value="1"/>
</dbReference>
<evidence type="ECO:0000256" key="6">
    <source>
        <dbReference type="SAM" id="SignalP"/>
    </source>
</evidence>
<proteinExistence type="inferred from homology"/>
<sequence>MTTRLRIRTRLGLFVSLFAVALAGCSSGAQPIDPAPVGEVQRPFPAGTEIDPELGSGGGSEEDCDPTASLRPNSSVPPGSTMAKIKERGHLIVGVDQNTYLFGFPDPETGKLSGFDIDIARKIAEALLGNADAVHFKAISSAERIDALRNGDVDIVVRTFSITCDRLEDINFSTVYYVAGQRVLVPVGSTARGLSDLGDKRVCAAKDSTSLRNIAASRPRPIPVAVDDWSDCLVLLQQGQVDAISTDDTILAGLRAQDRTGTKIVGEPFTKEYYGIGIPKENEDMVRFVNAVLENIRGGAWQASYDRWLREHLGPASPPKPEYR</sequence>
<evidence type="ECO:0000256" key="4">
    <source>
        <dbReference type="RuleBase" id="RU003744"/>
    </source>
</evidence>
<reference evidence="8 9" key="1">
    <citation type="submission" date="2014-10" db="EMBL/GenBank/DDBJ databases">
        <title>Genome sequence of Micropolyspora internatus JCM3315.</title>
        <authorList>
            <person name="Shin S.-K."/>
            <person name="Yi H."/>
        </authorList>
    </citation>
    <scope>NUCLEOTIDE SEQUENCE [LARGE SCALE GENOMIC DNA]</scope>
    <source>
        <strain evidence="8 9">JCM 3315</strain>
    </source>
</reference>
<dbReference type="PANTHER" id="PTHR30085:SF6">
    <property type="entry name" value="ABC TRANSPORTER GLUTAMINE-BINDING PROTEIN GLNH"/>
    <property type="match status" value="1"/>
</dbReference>
<evidence type="ECO:0000256" key="1">
    <source>
        <dbReference type="ARBA" id="ARBA00010333"/>
    </source>
</evidence>
<evidence type="ECO:0000256" key="2">
    <source>
        <dbReference type="ARBA" id="ARBA00022448"/>
    </source>
</evidence>
<dbReference type="GO" id="GO:0005576">
    <property type="term" value="C:extracellular region"/>
    <property type="evidence" value="ECO:0007669"/>
    <property type="project" value="TreeGrafter"/>
</dbReference>
<dbReference type="Gene3D" id="3.40.190.10">
    <property type="entry name" value="Periplasmic binding protein-like II"/>
    <property type="match status" value="2"/>
</dbReference>
<comment type="caution">
    <text evidence="8">The sequence shown here is derived from an EMBL/GenBank/DDBJ whole genome shotgun (WGS) entry which is preliminary data.</text>
</comment>
<dbReference type="GO" id="GO:0030288">
    <property type="term" value="C:outer membrane-bounded periplasmic space"/>
    <property type="evidence" value="ECO:0007669"/>
    <property type="project" value="TreeGrafter"/>
</dbReference>
<dbReference type="Proteomes" id="UP000030848">
    <property type="component" value="Unassembled WGS sequence"/>
</dbReference>
<feature type="domain" description="Solute-binding protein family 3/N-terminal" evidence="7">
    <location>
        <begin position="90"/>
        <end position="312"/>
    </location>
</feature>
<name>A0A837DA01_9PSEU</name>
<feature type="region of interest" description="Disordered" evidence="5">
    <location>
        <begin position="39"/>
        <end position="80"/>
    </location>
</feature>
<dbReference type="PROSITE" id="PS01039">
    <property type="entry name" value="SBP_BACTERIAL_3"/>
    <property type="match status" value="1"/>
</dbReference>
<dbReference type="OMA" id="SYEIYGC"/>
<dbReference type="GO" id="GO:0006865">
    <property type="term" value="P:amino acid transport"/>
    <property type="evidence" value="ECO:0007669"/>
    <property type="project" value="TreeGrafter"/>
</dbReference>
<comment type="similarity">
    <text evidence="1 4">Belongs to the bacterial solute-binding protein 3 family.</text>
</comment>
<feature type="chain" id="PRO_5038339362" evidence="6">
    <location>
        <begin position="32"/>
        <end position="324"/>
    </location>
</feature>
<keyword evidence="3 6" id="KW-0732">Signal</keyword>
<evidence type="ECO:0000256" key="5">
    <source>
        <dbReference type="SAM" id="MobiDB-lite"/>
    </source>
</evidence>